<gene>
    <name evidence="2" type="ORF">BWY73_01109</name>
</gene>
<organism evidence="2">
    <name type="scientific">candidate division TA06 bacterium ADurb.Bin417</name>
    <dbReference type="NCBI Taxonomy" id="1852828"/>
    <lineage>
        <taxon>Bacteria</taxon>
        <taxon>Bacteria division TA06</taxon>
    </lineage>
</organism>
<dbReference type="InterPro" id="IPR013096">
    <property type="entry name" value="Cupin_2"/>
</dbReference>
<name>A0A1V5MDQ4_UNCT6</name>
<dbReference type="InterPro" id="IPR011051">
    <property type="entry name" value="RmlC_Cupin_sf"/>
</dbReference>
<evidence type="ECO:0000313" key="2">
    <source>
        <dbReference type="EMBL" id="OPZ91364.1"/>
    </source>
</evidence>
<dbReference type="InterPro" id="IPR014710">
    <property type="entry name" value="RmlC-like_jellyroll"/>
</dbReference>
<dbReference type="Pfam" id="PF07883">
    <property type="entry name" value="Cupin_2"/>
    <property type="match status" value="1"/>
</dbReference>
<accession>A0A1V5MDQ4</accession>
<sequence length="104" mass="11020">MASRKKNPDLNELITFTPGGILSRVVLEGEHLEATLFCLAAGSGISEHTAGREAAITVLRGRGVFVLEGRRISMSPGVFISMKPGAPHSLKATEDLAFLLMLGS</sequence>
<protein>
    <submittedName>
        <fullName evidence="2">Cupin domain protein</fullName>
    </submittedName>
</protein>
<dbReference type="SUPFAM" id="SSF51182">
    <property type="entry name" value="RmlC-like cupins"/>
    <property type="match status" value="1"/>
</dbReference>
<dbReference type="Gene3D" id="2.60.120.10">
    <property type="entry name" value="Jelly Rolls"/>
    <property type="match status" value="1"/>
</dbReference>
<dbReference type="Proteomes" id="UP000485484">
    <property type="component" value="Unassembled WGS sequence"/>
</dbReference>
<proteinExistence type="predicted"/>
<dbReference type="CDD" id="cd02230">
    <property type="entry name" value="cupin_HP0902-like"/>
    <property type="match status" value="1"/>
</dbReference>
<dbReference type="EMBL" id="MWAK01000182">
    <property type="protein sequence ID" value="OPZ91364.1"/>
    <property type="molecule type" value="Genomic_DNA"/>
</dbReference>
<dbReference type="PANTHER" id="PTHR37694:SF1">
    <property type="entry name" value="SLR8022 PROTEIN"/>
    <property type="match status" value="1"/>
</dbReference>
<dbReference type="AlphaFoldDB" id="A0A1V5MDQ4"/>
<dbReference type="PANTHER" id="PTHR37694">
    <property type="entry name" value="SLR8022 PROTEIN"/>
    <property type="match status" value="1"/>
</dbReference>
<reference evidence="2" key="1">
    <citation type="submission" date="2017-02" db="EMBL/GenBank/DDBJ databases">
        <title>Delving into the versatile metabolic prowess of the omnipresent phylum Bacteroidetes.</title>
        <authorList>
            <person name="Nobu M.K."/>
            <person name="Mei R."/>
            <person name="Narihiro T."/>
            <person name="Kuroda K."/>
            <person name="Liu W.-T."/>
        </authorList>
    </citation>
    <scope>NUCLEOTIDE SEQUENCE</scope>
    <source>
        <strain evidence="2">ADurb.Bin417</strain>
    </source>
</reference>
<evidence type="ECO:0000259" key="1">
    <source>
        <dbReference type="Pfam" id="PF07883"/>
    </source>
</evidence>
<comment type="caution">
    <text evidence="2">The sequence shown here is derived from an EMBL/GenBank/DDBJ whole genome shotgun (WGS) entry which is preliminary data.</text>
</comment>
<feature type="domain" description="Cupin type-2" evidence="1">
    <location>
        <begin position="36"/>
        <end position="96"/>
    </location>
</feature>